<dbReference type="InterPro" id="IPR024498">
    <property type="entry name" value="DUF2786"/>
</dbReference>
<gene>
    <name evidence="4" type="ORF">SAMN05660350_04416</name>
</gene>
<dbReference type="Pfam" id="PF23771">
    <property type="entry name" value="DUF7168"/>
    <property type="match status" value="1"/>
</dbReference>
<evidence type="ECO:0000256" key="1">
    <source>
        <dbReference type="SAM" id="MobiDB-lite"/>
    </source>
</evidence>
<evidence type="ECO:0000259" key="3">
    <source>
        <dbReference type="Pfam" id="PF23771"/>
    </source>
</evidence>
<reference evidence="4 5" key="1">
    <citation type="submission" date="2016-12" db="EMBL/GenBank/DDBJ databases">
        <authorList>
            <person name="Song W.-J."/>
            <person name="Kurnit D.M."/>
        </authorList>
    </citation>
    <scope>NUCLEOTIDE SEQUENCE [LARGE SCALE GENOMIC DNA]</scope>
    <source>
        <strain evidence="4 5">DSM 43162</strain>
    </source>
</reference>
<sequence>MATTTADDSWLRELLLRGDWHPDGDDAEGMAAVLAARDPGVDGTGGATRALLSALATAWERGWQPADVAHTVRRRATTRTARLVVALIAEDARVTDAASRAPQVWVEQLRELGALTAGTAAVVAAWHRAEGRSAGEAWREVLVLATTLRTLARLDQLVPPPSRWGAGARRAEAGPGSDDDDDARAMRRIRALLAKAESTEFPEEAEALTAKAQELMSRHAVDTVLPDTGGTPHRTGVATRRVHVDDPYVRAKMHLLGAVAGANGVRLVWYQSLGIANLVGVAADLDAVELLFTSLLLQAGQALGAAERAAGRRSASHSFRRAFLLGYAGRVGERLTSARERATSAAAAEQGVDLVPALRSRQDAVDEAFTGLFPRVRSTRSRSSMDAGGYWAGRAAADFADVGSHRTHLR</sequence>
<accession>A0A1M7UZ87</accession>
<dbReference type="EMBL" id="FRDM01000042">
    <property type="protein sequence ID" value="SHN88240.1"/>
    <property type="molecule type" value="Genomic_DNA"/>
</dbReference>
<dbReference type="Proteomes" id="UP000184428">
    <property type="component" value="Unassembled WGS sequence"/>
</dbReference>
<organism evidence="4 5">
    <name type="scientific">Geodermatophilus obscurus</name>
    <dbReference type="NCBI Taxonomy" id="1861"/>
    <lineage>
        <taxon>Bacteria</taxon>
        <taxon>Bacillati</taxon>
        <taxon>Actinomycetota</taxon>
        <taxon>Actinomycetes</taxon>
        <taxon>Geodermatophilales</taxon>
        <taxon>Geodermatophilaceae</taxon>
        <taxon>Geodermatophilus</taxon>
    </lineage>
</organism>
<feature type="compositionally biased region" description="Low complexity" evidence="1">
    <location>
        <begin position="163"/>
        <end position="176"/>
    </location>
</feature>
<protein>
    <submittedName>
        <fullName evidence="4">Uncharacterized protein</fullName>
    </submittedName>
</protein>
<dbReference type="OrthoDB" id="3508128at2"/>
<dbReference type="AlphaFoldDB" id="A0A1M7UZ87"/>
<name>A0A1M7UZ87_9ACTN</name>
<feature type="region of interest" description="Disordered" evidence="1">
    <location>
        <begin position="162"/>
        <end position="182"/>
    </location>
</feature>
<dbReference type="RefSeq" id="WP_141243146.1">
    <property type="nucleotide sequence ID" value="NZ_FRDM01000042.1"/>
</dbReference>
<dbReference type="InterPro" id="IPR055592">
    <property type="entry name" value="DUF7168"/>
</dbReference>
<evidence type="ECO:0000259" key="2">
    <source>
        <dbReference type="Pfam" id="PF10979"/>
    </source>
</evidence>
<evidence type="ECO:0000313" key="4">
    <source>
        <dbReference type="EMBL" id="SHN88240.1"/>
    </source>
</evidence>
<dbReference type="Pfam" id="PF10979">
    <property type="entry name" value="DUF2786"/>
    <property type="match status" value="1"/>
</dbReference>
<evidence type="ECO:0000313" key="5">
    <source>
        <dbReference type="Proteomes" id="UP000184428"/>
    </source>
</evidence>
<proteinExistence type="predicted"/>
<feature type="domain" description="DUF7168" evidence="3">
    <location>
        <begin position="251"/>
        <end position="350"/>
    </location>
</feature>
<feature type="domain" description="DUF2786" evidence="2">
    <location>
        <begin position="184"/>
        <end position="222"/>
    </location>
</feature>